<dbReference type="EMBL" id="JBHTKN010000004">
    <property type="protein sequence ID" value="MFD1042300.1"/>
    <property type="molecule type" value="Genomic_DNA"/>
</dbReference>
<dbReference type="SMART" id="SM00271">
    <property type="entry name" value="DnaJ"/>
    <property type="match status" value="1"/>
</dbReference>
<dbReference type="Pfam" id="PF00226">
    <property type="entry name" value="DnaJ"/>
    <property type="match status" value="1"/>
</dbReference>
<keyword evidence="3" id="KW-0472">Membrane</keyword>
<dbReference type="Proteomes" id="UP001597033">
    <property type="component" value="Unassembled WGS sequence"/>
</dbReference>
<accession>A0ABW3LV02</accession>
<dbReference type="InterPro" id="IPR001623">
    <property type="entry name" value="DnaJ_domain"/>
</dbReference>
<feature type="transmembrane region" description="Helical" evidence="3">
    <location>
        <begin position="323"/>
        <end position="346"/>
    </location>
</feature>
<dbReference type="InterPro" id="IPR036869">
    <property type="entry name" value="J_dom_sf"/>
</dbReference>
<dbReference type="InterPro" id="IPR050817">
    <property type="entry name" value="DjlA_DnaK_co-chaperone"/>
</dbReference>
<dbReference type="PANTHER" id="PTHR24074">
    <property type="entry name" value="CO-CHAPERONE PROTEIN DJLA"/>
    <property type="match status" value="1"/>
</dbReference>
<name>A0ABW3LV02_9GAMM</name>
<proteinExistence type="predicted"/>
<dbReference type="RefSeq" id="WP_162378367.1">
    <property type="nucleotide sequence ID" value="NZ_JBHTKN010000004.1"/>
</dbReference>
<feature type="compositionally biased region" description="Basic and acidic residues" evidence="2">
    <location>
        <begin position="89"/>
        <end position="99"/>
    </location>
</feature>
<dbReference type="PROSITE" id="PS50076">
    <property type="entry name" value="DNAJ_2"/>
    <property type="match status" value="1"/>
</dbReference>
<feature type="domain" description="J" evidence="4">
    <location>
        <begin position="6"/>
        <end position="70"/>
    </location>
</feature>
<dbReference type="PRINTS" id="PR00625">
    <property type="entry name" value="JDOMAIN"/>
</dbReference>
<keyword evidence="3" id="KW-1133">Transmembrane helix</keyword>
<evidence type="ECO:0000313" key="5">
    <source>
        <dbReference type="EMBL" id="MFD1042300.1"/>
    </source>
</evidence>
<dbReference type="Gene3D" id="1.10.287.110">
    <property type="entry name" value="DnaJ domain"/>
    <property type="match status" value="1"/>
</dbReference>
<feature type="transmembrane region" description="Helical" evidence="3">
    <location>
        <begin position="153"/>
        <end position="171"/>
    </location>
</feature>
<evidence type="ECO:0000313" key="6">
    <source>
        <dbReference type="Proteomes" id="UP001597033"/>
    </source>
</evidence>
<gene>
    <name evidence="5" type="ORF">ACFQ2N_08060</name>
</gene>
<keyword evidence="6" id="KW-1185">Reference proteome</keyword>
<protein>
    <submittedName>
        <fullName evidence="5">J domain-containing protein</fullName>
    </submittedName>
</protein>
<dbReference type="CDD" id="cd06257">
    <property type="entry name" value="DnaJ"/>
    <property type="match status" value="1"/>
</dbReference>
<organism evidence="5 6">
    <name type="scientific">Pseudoxanthomonas kaohsiungensis</name>
    <dbReference type="NCBI Taxonomy" id="283923"/>
    <lineage>
        <taxon>Bacteria</taxon>
        <taxon>Pseudomonadati</taxon>
        <taxon>Pseudomonadota</taxon>
        <taxon>Gammaproteobacteria</taxon>
        <taxon>Lysobacterales</taxon>
        <taxon>Lysobacteraceae</taxon>
        <taxon>Pseudoxanthomonas</taxon>
    </lineage>
</organism>
<reference evidence="6" key="1">
    <citation type="journal article" date="2019" name="Int. J. Syst. Evol. Microbiol.">
        <title>The Global Catalogue of Microorganisms (GCM) 10K type strain sequencing project: providing services to taxonomists for standard genome sequencing and annotation.</title>
        <authorList>
            <consortium name="The Broad Institute Genomics Platform"/>
            <consortium name="The Broad Institute Genome Sequencing Center for Infectious Disease"/>
            <person name="Wu L."/>
            <person name="Ma J."/>
        </authorList>
    </citation>
    <scope>NUCLEOTIDE SEQUENCE [LARGE SCALE GENOMIC DNA]</scope>
    <source>
        <strain evidence="6">CCUG 55854</strain>
    </source>
</reference>
<keyword evidence="3" id="KW-0812">Transmembrane</keyword>
<evidence type="ECO:0000256" key="3">
    <source>
        <dbReference type="SAM" id="Phobius"/>
    </source>
</evidence>
<evidence type="ECO:0000259" key="4">
    <source>
        <dbReference type="PROSITE" id="PS50076"/>
    </source>
</evidence>
<evidence type="ECO:0000256" key="2">
    <source>
        <dbReference type="SAM" id="MobiDB-lite"/>
    </source>
</evidence>
<dbReference type="SUPFAM" id="SSF46565">
    <property type="entry name" value="Chaperone J-domain"/>
    <property type="match status" value="1"/>
</dbReference>
<feature type="transmembrane region" description="Helical" evidence="3">
    <location>
        <begin position="183"/>
        <end position="202"/>
    </location>
</feature>
<comment type="caution">
    <text evidence="5">The sequence shown here is derived from an EMBL/GenBank/DDBJ whole genome shotgun (WGS) entry which is preliminary data.</text>
</comment>
<sequence>MTKLRTHYDNLKVSRDAPDFVIRAAYKTLTQKYHPDKNPSADAARIMQLINRSYAVLSDPELRTEHDAWIRAQEANAGHRPEPAPASAQEDRERTETPHRTHSPGKRPVVFPVGGSAPASSLSVNVLKVVSDRSRGRCGDQAHLALGPTVSGTFARASISIVWLLILYGLAMDSRWTVDAKMWLGGASALFGIYFGAQLYKLHLFRNRPFRPSLNITPLYVVETTWDRVSYWPISLVRGIQAINHHRNGGYTHTGFDLEFSDDERGYVTNCRHTYASIVNSLNGARERYLVAEQHGNQAILDSVDELKDSQLPDAPGHLPKRYGFLTGWLGGCLAFLLVFFILALLNQEQPADKTRSTYAVAPPSPPEYQSQPPIAEKTKVPLEPARPPTDHIADRIGADRIPERPAYIRGEPMVRTDGLSSVTVDNARTSDDVLVKLVAVNGARAWPARTFFIPAGRQFTVEDISPGTYEIRYMDRYSGAVSKSEAFTLEETETADGTEYSNMTLTLYKVANGNMHMQSIDPSEF</sequence>
<feature type="region of interest" description="Disordered" evidence="2">
    <location>
        <begin position="75"/>
        <end position="109"/>
    </location>
</feature>
<evidence type="ECO:0000256" key="1">
    <source>
        <dbReference type="ARBA" id="ARBA00023186"/>
    </source>
</evidence>
<keyword evidence="1" id="KW-0143">Chaperone</keyword>